<accession>A4CGH6</accession>
<keyword evidence="3" id="KW-0238">DNA-binding</keyword>
<proteinExistence type="inferred from homology"/>
<comment type="similarity">
    <text evidence="1">Belongs to the BlaI transcriptional regulatory family.</text>
</comment>
<dbReference type="SUPFAM" id="SSF46785">
    <property type="entry name" value="Winged helix' DNA-binding domain"/>
    <property type="match status" value="1"/>
</dbReference>
<dbReference type="InterPro" id="IPR036388">
    <property type="entry name" value="WH-like_DNA-bd_sf"/>
</dbReference>
<dbReference type="STRING" id="313596.RB2501_04030"/>
<dbReference type="GO" id="GO:0045892">
    <property type="term" value="P:negative regulation of DNA-templated transcription"/>
    <property type="evidence" value="ECO:0007669"/>
    <property type="project" value="InterPro"/>
</dbReference>
<organism evidence="5 6">
    <name type="scientific">Robiginitalea biformata (strain ATCC BAA-864 / DSM 15991 / KCTC 12146 / HTCC2501)</name>
    <dbReference type="NCBI Taxonomy" id="313596"/>
    <lineage>
        <taxon>Bacteria</taxon>
        <taxon>Pseudomonadati</taxon>
        <taxon>Bacteroidota</taxon>
        <taxon>Flavobacteriia</taxon>
        <taxon>Flavobacteriales</taxon>
        <taxon>Flavobacteriaceae</taxon>
        <taxon>Robiginitalea</taxon>
    </lineage>
</organism>
<dbReference type="AlphaFoldDB" id="A4CGH6"/>
<name>A4CGH6_ROBBH</name>
<dbReference type="PIRSF" id="PIRSF019455">
    <property type="entry name" value="CopR_AtkY"/>
    <property type="match status" value="1"/>
</dbReference>
<keyword evidence="4" id="KW-0804">Transcription</keyword>
<dbReference type="OrthoDB" id="1098508at2"/>
<dbReference type="KEGG" id="rbi:RB2501_04030"/>
<dbReference type="HOGENOM" id="CLU_119090_4_0_10"/>
<keyword evidence="6" id="KW-1185">Reference proteome</keyword>
<dbReference type="InterPro" id="IPR036390">
    <property type="entry name" value="WH_DNA-bd_sf"/>
</dbReference>
<evidence type="ECO:0000256" key="3">
    <source>
        <dbReference type="ARBA" id="ARBA00023125"/>
    </source>
</evidence>
<dbReference type="GO" id="GO:0003677">
    <property type="term" value="F:DNA binding"/>
    <property type="evidence" value="ECO:0007669"/>
    <property type="project" value="UniProtKB-KW"/>
</dbReference>
<dbReference type="eggNOG" id="COG3682">
    <property type="taxonomic scope" value="Bacteria"/>
</dbReference>
<dbReference type="EMBL" id="CP001712">
    <property type="protein sequence ID" value="EAR16034.1"/>
    <property type="molecule type" value="Genomic_DNA"/>
</dbReference>
<evidence type="ECO:0000313" key="5">
    <source>
        <dbReference type="EMBL" id="EAR16034.1"/>
    </source>
</evidence>
<keyword evidence="2" id="KW-0805">Transcription regulation</keyword>
<sequence>MKLSRTEEALMNLLWEQKQAFLKDLVDAYPDPKPAPTTVATLLKRMAEKGYVAYRTHGRSREYYPTVSKKAYFAGHFNKLIANFFNDSTAQFASFFTREADLSREQLEELKSLIEEEIKKK</sequence>
<dbReference type="Proteomes" id="UP000009049">
    <property type="component" value="Chromosome"/>
</dbReference>
<dbReference type="Gene3D" id="1.10.10.10">
    <property type="entry name" value="Winged helix-like DNA-binding domain superfamily/Winged helix DNA-binding domain"/>
    <property type="match status" value="1"/>
</dbReference>
<dbReference type="InterPro" id="IPR005650">
    <property type="entry name" value="BlaI_family"/>
</dbReference>
<evidence type="ECO:0000256" key="4">
    <source>
        <dbReference type="ARBA" id="ARBA00023163"/>
    </source>
</evidence>
<evidence type="ECO:0000256" key="1">
    <source>
        <dbReference type="ARBA" id="ARBA00011046"/>
    </source>
</evidence>
<gene>
    <name evidence="5" type="ordered locus">RB2501_04030</name>
</gene>
<evidence type="ECO:0000256" key="2">
    <source>
        <dbReference type="ARBA" id="ARBA00023015"/>
    </source>
</evidence>
<dbReference type="Pfam" id="PF03965">
    <property type="entry name" value="Penicillinase_R"/>
    <property type="match status" value="1"/>
</dbReference>
<evidence type="ECO:0000313" key="6">
    <source>
        <dbReference type="Proteomes" id="UP000009049"/>
    </source>
</evidence>
<dbReference type="Gene3D" id="1.10.4040.10">
    <property type="entry name" value="Penicillinase repressor domain"/>
    <property type="match status" value="1"/>
</dbReference>
<protein>
    <submittedName>
        <fullName evidence="5">Putative antibiotic resistance-related regulatory protein</fullName>
    </submittedName>
</protein>
<dbReference type="RefSeq" id="WP_012813729.1">
    <property type="nucleotide sequence ID" value="NC_013222.1"/>
</dbReference>
<reference evidence="5 6" key="1">
    <citation type="journal article" date="2009" name="J. Bacteriol.">
        <title>Complete genome sequence of Robiginitalea biformata HTCC2501.</title>
        <authorList>
            <person name="Oh H.M."/>
            <person name="Giovannoni S.J."/>
            <person name="Lee K."/>
            <person name="Ferriera S."/>
            <person name="Johnson J."/>
            <person name="Cho J.C."/>
        </authorList>
    </citation>
    <scope>NUCLEOTIDE SEQUENCE [LARGE SCALE GENOMIC DNA]</scope>
    <source>
        <strain evidence="6">ATCC BAA-864 / HTCC2501 / KCTC 12146</strain>
    </source>
</reference>